<evidence type="ECO:0000313" key="11">
    <source>
        <dbReference type="Proteomes" id="UP001632038"/>
    </source>
</evidence>
<evidence type="ECO:0008006" key="12">
    <source>
        <dbReference type="Google" id="ProtNLM"/>
    </source>
</evidence>
<dbReference type="PANTHER" id="PTHR43731:SF14">
    <property type="entry name" value="PRESENILIN-ASSOCIATED RHOMBOID-LIKE PROTEIN, MITOCHONDRIAL"/>
    <property type="match status" value="1"/>
</dbReference>
<dbReference type="InterPro" id="IPR022764">
    <property type="entry name" value="Peptidase_S54_rhomboid_dom"/>
</dbReference>
<evidence type="ECO:0000256" key="5">
    <source>
        <dbReference type="ARBA" id="ARBA00022989"/>
    </source>
</evidence>
<evidence type="ECO:0000313" key="10">
    <source>
        <dbReference type="EMBL" id="KAL3617837.1"/>
    </source>
</evidence>
<comment type="subcellular location">
    <subcellularLocation>
        <location evidence="1">Membrane</location>
        <topology evidence="1">Multi-pass membrane protein</topology>
    </subcellularLocation>
</comment>
<keyword evidence="4" id="KW-0378">Hydrolase</keyword>
<dbReference type="Proteomes" id="UP001632038">
    <property type="component" value="Unassembled WGS sequence"/>
</dbReference>
<feature type="transmembrane region" description="Helical" evidence="7">
    <location>
        <begin position="345"/>
        <end position="363"/>
    </location>
</feature>
<evidence type="ECO:0000256" key="1">
    <source>
        <dbReference type="ARBA" id="ARBA00004141"/>
    </source>
</evidence>
<feature type="domain" description="Peptidase S54 rhomboid" evidence="8">
    <location>
        <begin position="331"/>
        <end position="480"/>
    </location>
</feature>
<dbReference type="GO" id="GO:0016787">
    <property type="term" value="F:hydrolase activity"/>
    <property type="evidence" value="ECO:0007669"/>
    <property type="project" value="UniProtKB-KW"/>
</dbReference>
<dbReference type="Gene3D" id="1.20.1540.10">
    <property type="entry name" value="Rhomboid-like"/>
    <property type="match status" value="1"/>
</dbReference>
<sequence>MMKKNSLAFMQQFSSSILTSLSSFSVRRVRTKFLNEIYSEVSNGKAVVRTLRTLKELREDAVYWVEGTITGADINREFCYLACRICGKKVEEVDGKKRCMQCGEYTFRDIFRYNVEVVVADESDSAKLILWNRASEKLISEPAEDVIALYGDTARTMPDDIAEKFLGREGLTVDEEIKDVYIMKNFPDYESNSEDDSFLVISYFKTADKIDSEATQTPKKQKREEGTDHKYIWRLRSSNGVRNGFFSSPVFARRFFLQTLVKGQTKSPVSSAVRNFSRRYFHLPDSQHRHHGCCTGLVTANVAVFILWRVGDTQFMLNNFSVSVGNFTSGRIHTMITCAFSHRDMWHLISNMLVLCFCGPSIGATFGPGYLLKLYLSGAVFGSIYHLGMRSVFSPSFQNQQMCIDPSKFPGLGTSGAMNAIALFYLYIFPTKTIMAKCQLFLLATAVMFYDAYNVIEALPEVKGVFGSARQGVSGYAHQGVSGYAHQVVDGITHLGGDTVAAMAWAWCGRHYLLRRF</sequence>
<dbReference type="InterPro" id="IPR035952">
    <property type="entry name" value="Rhomboid-like_sf"/>
</dbReference>
<accession>A0ABD3BM55</accession>
<comment type="caution">
    <text evidence="10">The sequence shown here is derived from an EMBL/GenBank/DDBJ whole genome shotgun (WGS) entry which is preliminary data.</text>
</comment>
<dbReference type="InterPro" id="IPR013955">
    <property type="entry name" value="Rep_factor-A_C"/>
</dbReference>
<keyword evidence="5 7" id="KW-1133">Transmembrane helix</keyword>
<keyword evidence="3 7" id="KW-0812">Transmembrane</keyword>
<protein>
    <recommendedName>
        <fullName evidence="12">Peptidase S54 rhomboid domain-containing protein</fullName>
    </recommendedName>
</protein>
<evidence type="ECO:0000259" key="9">
    <source>
        <dbReference type="Pfam" id="PF08646"/>
    </source>
</evidence>
<evidence type="ECO:0000256" key="2">
    <source>
        <dbReference type="ARBA" id="ARBA00009045"/>
    </source>
</evidence>
<keyword evidence="6 7" id="KW-0472">Membrane</keyword>
<evidence type="ECO:0000256" key="3">
    <source>
        <dbReference type="ARBA" id="ARBA00022692"/>
    </source>
</evidence>
<feature type="transmembrane region" description="Helical" evidence="7">
    <location>
        <begin position="370"/>
        <end position="389"/>
    </location>
</feature>
<dbReference type="GO" id="GO:0016020">
    <property type="term" value="C:membrane"/>
    <property type="evidence" value="ECO:0007669"/>
    <property type="project" value="UniProtKB-SubCell"/>
</dbReference>
<dbReference type="InterPro" id="IPR050925">
    <property type="entry name" value="Rhomboid_protease_S54"/>
</dbReference>
<dbReference type="AlphaFoldDB" id="A0ABD3BM55"/>
<name>A0ABD3BM55_9LAMI</name>
<feature type="transmembrane region" description="Helical" evidence="7">
    <location>
        <begin position="409"/>
        <end position="428"/>
    </location>
</feature>
<gene>
    <name evidence="10" type="ORF">CASFOL_038158</name>
</gene>
<dbReference type="EMBL" id="JAVIJP010000081">
    <property type="protein sequence ID" value="KAL3617837.1"/>
    <property type="molecule type" value="Genomic_DNA"/>
</dbReference>
<evidence type="ECO:0000259" key="8">
    <source>
        <dbReference type="Pfam" id="PF01694"/>
    </source>
</evidence>
<evidence type="ECO:0000256" key="6">
    <source>
        <dbReference type="ARBA" id="ARBA00023136"/>
    </source>
</evidence>
<dbReference type="InterPro" id="IPR012340">
    <property type="entry name" value="NA-bd_OB-fold"/>
</dbReference>
<keyword evidence="11" id="KW-1185">Reference proteome</keyword>
<organism evidence="10 11">
    <name type="scientific">Castilleja foliolosa</name>
    <dbReference type="NCBI Taxonomy" id="1961234"/>
    <lineage>
        <taxon>Eukaryota</taxon>
        <taxon>Viridiplantae</taxon>
        <taxon>Streptophyta</taxon>
        <taxon>Embryophyta</taxon>
        <taxon>Tracheophyta</taxon>
        <taxon>Spermatophyta</taxon>
        <taxon>Magnoliopsida</taxon>
        <taxon>eudicotyledons</taxon>
        <taxon>Gunneridae</taxon>
        <taxon>Pentapetalae</taxon>
        <taxon>asterids</taxon>
        <taxon>lamiids</taxon>
        <taxon>Lamiales</taxon>
        <taxon>Orobanchaceae</taxon>
        <taxon>Pedicularideae</taxon>
        <taxon>Castillejinae</taxon>
        <taxon>Castilleja</taxon>
    </lineage>
</organism>
<feature type="domain" description="Replication factor A C-terminal" evidence="9">
    <location>
        <begin position="67"/>
        <end position="150"/>
    </location>
</feature>
<dbReference type="SUPFAM" id="SSF144091">
    <property type="entry name" value="Rhomboid-like"/>
    <property type="match status" value="1"/>
</dbReference>
<dbReference type="PANTHER" id="PTHR43731">
    <property type="entry name" value="RHOMBOID PROTEASE"/>
    <property type="match status" value="1"/>
</dbReference>
<comment type="similarity">
    <text evidence="2">Belongs to the peptidase S54 family.</text>
</comment>
<dbReference type="SUPFAM" id="SSF50249">
    <property type="entry name" value="Nucleic acid-binding proteins"/>
    <property type="match status" value="1"/>
</dbReference>
<proteinExistence type="inferred from homology"/>
<dbReference type="Gene3D" id="2.40.50.140">
    <property type="entry name" value="Nucleic acid-binding proteins"/>
    <property type="match status" value="1"/>
</dbReference>
<dbReference type="Pfam" id="PF08646">
    <property type="entry name" value="Rep_fac-A_C"/>
    <property type="match status" value="1"/>
</dbReference>
<evidence type="ECO:0000256" key="7">
    <source>
        <dbReference type="SAM" id="Phobius"/>
    </source>
</evidence>
<reference evidence="11" key="1">
    <citation type="journal article" date="2024" name="IScience">
        <title>Strigolactones Initiate the Formation of Haustorium-like Structures in Castilleja.</title>
        <authorList>
            <person name="Buerger M."/>
            <person name="Peterson D."/>
            <person name="Chory J."/>
        </authorList>
    </citation>
    <scope>NUCLEOTIDE SEQUENCE [LARGE SCALE GENOMIC DNA]</scope>
</reference>
<dbReference type="Pfam" id="PF01694">
    <property type="entry name" value="Rhomboid"/>
    <property type="match status" value="1"/>
</dbReference>
<evidence type="ECO:0000256" key="4">
    <source>
        <dbReference type="ARBA" id="ARBA00022801"/>
    </source>
</evidence>